<feature type="domain" description="Pyruvate phosphate dikinase AMP/ATP-binding" evidence="4">
    <location>
        <begin position="397"/>
        <end position="584"/>
    </location>
</feature>
<dbReference type="InterPro" id="IPR002192">
    <property type="entry name" value="PPDK_AMP/ATP-bd"/>
</dbReference>
<dbReference type="PANTHER" id="PTHR43615:SF1">
    <property type="entry name" value="PPDK_N DOMAIN-CONTAINING PROTEIN"/>
    <property type="match status" value="1"/>
</dbReference>
<evidence type="ECO:0000256" key="1">
    <source>
        <dbReference type="ARBA" id="ARBA00007837"/>
    </source>
</evidence>
<feature type="transmembrane region" description="Helical" evidence="2">
    <location>
        <begin position="6"/>
        <end position="28"/>
    </location>
</feature>
<dbReference type="Pfam" id="PF00391">
    <property type="entry name" value="PEP-utilizers"/>
    <property type="match status" value="1"/>
</dbReference>
<protein>
    <recommendedName>
        <fullName evidence="7">Phosphoenolpyruvate synthase</fullName>
    </recommendedName>
</protein>
<dbReference type="Pfam" id="PF01326">
    <property type="entry name" value="PPDK_N"/>
    <property type="match status" value="1"/>
</dbReference>
<evidence type="ECO:0000259" key="4">
    <source>
        <dbReference type="Pfam" id="PF01326"/>
    </source>
</evidence>
<dbReference type="InterPro" id="IPR051549">
    <property type="entry name" value="PEP_Utilizing_Enz"/>
</dbReference>
<sequence>MSSSDFLITSAYYCALFCLTFVVYILIFEENPNKDRYKSPDWYYLFKRVIAIPTINRLKRRLRKAESALAADLQEQPRKLNSEKKTDTQTFYALDTDGTLLFLKIILHEHRIAEIVLLLRLSNGKSYTFPDDDRVLLCSTTDKHWQAGGLTLTILEPFQRVRLTYNGFLRNLPNGVEHVKFSLIWNSADQALHYPQDVPNALLTDALAKERWRDGSWIDLMGDQNGYEQYGVLQGIITTGAISNDIYMKSFRKRFWGTGEHRALHRDFTIFVICPITQHDINLEYVGEYNAPSSISFHLKANGKIYKCVATLMHREMSTMRSDDHHGWEMKMVPCKIILNEQDGVGLVSFWYARRGNGRDLPDFLMMEPKLNHDVTNFVAAFGERECEVAAFAGEKGKLMALASSMNSPNFVVPRGFVILTTAFRHHLSNNEKLKEAVMDVKDICLGKGAGDLSLACQRTVELFLTEPIADDVVKEVLGAIGRLGGNENVWAICNSDVPTGTCGKTEDFFNCQSEDILKTLLTCWSSLFTYQNVLYRKQQGLEICCSTAVLLQRMDDIGKSGTLSSCEQENPSKIVIRSQFGLDPLSSKSDTVILHRTWKGELSTTSTLSHGVSITEEQAFTLGNALIDLENAFGFFCQIKWAYLKGVFYVFQLLPIGQINEWTDHELLHEFDSPIMASEAVSTSANITELMPGALTPLTNSLMIRILNDYIYRPFGKRMIVSSLFQARISTGSLIKMKRVGRFARIWQVAKVLADAITGERTVETPQPKNNLDHAKSPKCVLEVIERELDSLRALGKLYVHALTQSITQMKALLILTKEVDYASKLSLLLPLSSHPEMSKLMINLCDIIYESGIYGEFARVAPNDGMSWLKWNCVQASDRLEHFLKTYDKRGVREYELQDQTWRKNHVVLVEMLQFYCKLYKGKFVQVESSPSLTKRKPRNKMLCPMIHFITKRCREWIVDKEKMRSSIVRKIDDIRLCFRVLSRELVVQGSIPNEDLIYHLSWYELNRLVLKQDSAAVPRAIRRQQLYPVWDKIILPATVFGVPKRDKDVEVRPMGVGDSVSYGDIHGRACVVRSIHDIQQLQAGDILISLSVNISWSPYLSMLSGLVTESTGFFSYGAVISKEYRLPCVVGVKDATVMFKTGDIVLLSGKNGTIQLFS</sequence>
<keyword evidence="2" id="KW-0472">Membrane</keyword>
<organism evidence="5 6">
    <name type="scientific">Pyrocoelia pectoralis</name>
    <dbReference type="NCBI Taxonomy" id="417401"/>
    <lineage>
        <taxon>Eukaryota</taxon>
        <taxon>Metazoa</taxon>
        <taxon>Ecdysozoa</taxon>
        <taxon>Arthropoda</taxon>
        <taxon>Hexapoda</taxon>
        <taxon>Insecta</taxon>
        <taxon>Pterygota</taxon>
        <taxon>Neoptera</taxon>
        <taxon>Endopterygota</taxon>
        <taxon>Coleoptera</taxon>
        <taxon>Polyphaga</taxon>
        <taxon>Elateriformia</taxon>
        <taxon>Elateroidea</taxon>
        <taxon>Lampyridae</taxon>
        <taxon>Lampyrinae</taxon>
        <taxon>Pyrocoelia</taxon>
    </lineage>
</organism>
<comment type="similarity">
    <text evidence="1">Belongs to the PEP-utilizing enzyme family.</text>
</comment>
<accession>A0AAN7V6I7</accession>
<dbReference type="Proteomes" id="UP001329430">
    <property type="component" value="Chromosome 10"/>
</dbReference>
<gene>
    <name evidence="5" type="ORF">RI129_012544</name>
</gene>
<dbReference type="Gene3D" id="3.30.1490.20">
    <property type="entry name" value="ATP-grasp fold, A domain"/>
    <property type="match status" value="1"/>
</dbReference>
<evidence type="ECO:0000313" key="5">
    <source>
        <dbReference type="EMBL" id="KAK5638249.1"/>
    </source>
</evidence>
<name>A0AAN7V6I7_9COLE</name>
<dbReference type="InterPro" id="IPR036637">
    <property type="entry name" value="Phosphohistidine_dom_sf"/>
</dbReference>
<keyword evidence="2" id="KW-0812">Transmembrane</keyword>
<proteinExistence type="inferred from homology"/>
<dbReference type="SUPFAM" id="SSF56059">
    <property type="entry name" value="Glutathione synthetase ATP-binding domain-like"/>
    <property type="match status" value="1"/>
</dbReference>
<feature type="domain" description="PEP-utilising enzyme mobile" evidence="3">
    <location>
        <begin position="1085"/>
        <end position="1155"/>
    </location>
</feature>
<dbReference type="AlphaFoldDB" id="A0AAN7V6I7"/>
<dbReference type="SUPFAM" id="SSF52009">
    <property type="entry name" value="Phosphohistidine domain"/>
    <property type="match status" value="1"/>
</dbReference>
<comment type="caution">
    <text evidence="5">The sequence shown here is derived from an EMBL/GenBank/DDBJ whole genome shotgun (WGS) entry which is preliminary data.</text>
</comment>
<evidence type="ECO:0000259" key="3">
    <source>
        <dbReference type="Pfam" id="PF00391"/>
    </source>
</evidence>
<evidence type="ECO:0000256" key="2">
    <source>
        <dbReference type="SAM" id="Phobius"/>
    </source>
</evidence>
<dbReference type="GO" id="GO:0005524">
    <property type="term" value="F:ATP binding"/>
    <property type="evidence" value="ECO:0007669"/>
    <property type="project" value="InterPro"/>
</dbReference>
<dbReference type="EMBL" id="JAVRBK010000010">
    <property type="protein sequence ID" value="KAK5638249.1"/>
    <property type="molecule type" value="Genomic_DNA"/>
</dbReference>
<dbReference type="InterPro" id="IPR008279">
    <property type="entry name" value="PEP-util_enz_mobile_dom"/>
</dbReference>
<reference evidence="5 6" key="1">
    <citation type="journal article" date="2024" name="Insects">
        <title>An Improved Chromosome-Level Genome Assembly of the Firefly Pyrocoelia pectoralis.</title>
        <authorList>
            <person name="Fu X."/>
            <person name="Meyer-Rochow V.B."/>
            <person name="Ballantyne L."/>
            <person name="Zhu X."/>
        </authorList>
    </citation>
    <scope>NUCLEOTIDE SEQUENCE [LARGE SCALE GENOMIC DNA]</scope>
    <source>
        <strain evidence="5">XCY_ONT2</strain>
    </source>
</reference>
<keyword evidence="6" id="KW-1185">Reference proteome</keyword>
<dbReference type="GO" id="GO:0016301">
    <property type="term" value="F:kinase activity"/>
    <property type="evidence" value="ECO:0007669"/>
    <property type="project" value="InterPro"/>
</dbReference>
<evidence type="ECO:0008006" key="7">
    <source>
        <dbReference type="Google" id="ProtNLM"/>
    </source>
</evidence>
<dbReference type="Gene3D" id="3.50.30.10">
    <property type="entry name" value="Phosphohistidine domain"/>
    <property type="match status" value="1"/>
</dbReference>
<keyword evidence="2" id="KW-1133">Transmembrane helix</keyword>
<dbReference type="PANTHER" id="PTHR43615">
    <property type="entry name" value="PHOSPHOENOLPYRUVATE SYNTHASE-RELATED"/>
    <property type="match status" value="1"/>
</dbReference>
<evidence type="ECO:0000313" key="6">
    <source>
        <dbReference type="Proteomes" id="UP001329430"/>
    </source>
</evidence>
<dbReference type="InterPro" id="IPR013815">
    <property type="entry name" value="ATP_grasp_subdomain_1"/>
</dbReference>